<reference evidence="3" key="1">
    <citation type="submission" date="2022-07" db="EMBL/GenBank/DDBJ databases">
        <authorList>
            <person name="Macas J."/>
            <person name="Novak P."/>
            <person name="Neumann P."/>
        </authorList>
    </citation>
    <scope>NUCLEOTIDE SEQUENCE</scope>
</reference>
<protein>
    <recommendedName>
        <fullName evidence="1">DUF4283 domain-containing protein</fullName>
    </recommendedName>
</protein>
<dbReference type="InterPro" id="IPR040256">
    <property type="entry name" value="At4g02000-like"/>
</dbReference>
<proteinExistence type="predicted"/>
<evidence type="ECO:0000259" key="1">
    <source>
        <dbReference type="Pfam" id="PF14111"/>
    </source>
</evidence>
<evidence type="ECO:0000313" key="2">
    <source>
        <dbReference type="EMBL" id="CAH9094368.1"/>
    </source>
</evidence>
<organism evidence="3 4">
    <name type="scientific">Cuscuta epithymum</name>
    <dbReference type="NCBI Taxonomy" id="186058"/>
    <lineage>
        <taxon>Eukaryota</taxon>
        <taxon>Viridiplantae</taxon>
        <taxon>Streptophyta</taxon>
        <taxon>Embryophyta</taxon>
        <taxon>Tracheophyta</taxon>
        <taxon>Spermatophyta</taxon>
        <taxon>Magnoliopsida</taxon>
        <taxon>eudicotyledons</taxon>
        <taxon>Gunneridae</taxon>
        <taxon>Pentapetalae</taxon>
        <taxon>asterids</taxon>
        <taxon>lamiids</taxon>
        <taxon>Solanales</taxon>
        <taxon>Convolvulaceae</taxon>
        <taxon>Cuscuteae</taxon>
        <taxon>Cuscuta</taxon>
        <taxon>Cuscuta subgen. Cuscuta</taxon>
    </lineage>
</organism>
<comment type="caution">
    <text evidence="3">The sequence shown here is derived from an EMBL/GenBank/DDBJ whole genome shotgun (WGS) entry which is preliminary data.</text>
</comment>
<dbReference type="Proteomes" id="UP001152523">
    <property type="component" value="Unassembled WGS sequence"/>
</dbReference>
<dbReference type="EMBL" id="CAMAPF010000081">
    <property type="protein sequence ID" value="CAH9094368.1"/>
    <property type="molecule type" value="Genomic_DNA"/>
</dbReference>
<dbReference type="PANTHER" id="PTHR31286:SF153">
    <property type="entry name" value="DUF4283 DOMAIN PROTEIN"/>
    <property type="match status" value="1"/>
</dbReference>
<evidence type="ECO:0000313" key="4">
    <source>
        <dbReference type="Proteomes" id="UP001152523"/>
    </source>
</evidence>
<gene>
    <name evidence="2" type="ORF">CEPIT_LOCUS12858</name>
    <name evidence="3" type="ORF">CEPIT_LOCUS43600</name>
</gene>
<feature type="domain" description="DUF4283" evidence="1">
    <location>
        <begin position="9"/>
        <end position="79"/>
    </location>
</feature>
<name>A0AAV0GH13_9ASTE</name>
<accession>A0AAV0GH13</accession>
<dbReference type="InterPro" id="IPR025558">
    <property type="entry name" value="DUF4283"/>
</dbReference>
<dbReference type="EMBL" id="CAMAPF010001125">
    <property type="protein sequence ID" value="CAH9147256.1"/>
    <property type="molecule type" value="Genomic_DNA"/>
</dbReference>
<sequence length="115" mass="13406">MSSRWLAGVFVSDRRVKLTGFQEMMASIWRPGRGMTFKEIGEKRYLLNFNHVLDMNRVLEDGSWLFERDLILLKVVQPDDIPETMTLFEASFWVQVHNASIKFRNLGSARKIGNI</sequence>
<evidence type="ECO:0000313" key="3">
    <source>
        <dbReference type="EMBL" id="CAH9147256.1"/>
    </source>
</evidence>
<dbReference type="Pfam" id="PF14111">
    <property type="entry name" value="DUF4283"/>
    <property type="match status" value="1"/>
</dbReference>
<dbReference type="AlphaFoldDB" id="A0AAV0GH13"/>
<dbReference type="PANTHER" id="PTHR31286">
    <property type="entry name" value="GLYCINE-RICH CELL WALL STRUCTURAL PROTEIN 1.8-LIKE"/>
    <property type="match status" value="1"/>
</dbReference>
<keyword evidence="4" id="KW-1185">Reference proteome</keyword>